<evidence type="ECO:0000256" key="1">
    <source>
        <dbReference type="ARBA" id="ARBA00004613"/>
    </source>
</evidence>
<evidence type="ECO:0000313" key="6">
    <source>
        <dbReference type="EMBL" id="OSX80424.1"/>
    </source>
</evidence>
<sequence>MARATLVRAAVLALAAVATLAAAAAAPASACSCAVAPPFLDAVAAGTHVVDVEVVETVFLPHPIKVQHKDAVWSARLLTSYKGCAPPTIRLASGANSALCGVRLTVGVRYVFVLGAPNGDGNYRVSACGTFRRWADLRYRDQRALRKMRPHYCPTSPL</sequence>
<keyword evidence="3" id="KW-0862">Zinc</keyword>
<proteinExistence type="predicted"/>
<dbReference type="InterPro" id="IPR008993">
    <property type="entry name" value="TIMP-like_OB-fold"/>
</dbReference>
<accession>A0A1X6PHQ7</accession>
<feature type="signal peptide" evidence="5">
    <location>
        <begin position="1"/>
        <end position="25"/>
    </location>
</feature>
<dbReference type="Pfam" id="PF00965">
    <property type="entry name" value="TIMP"/>
    <property type="match status" value="1"/>
</dbReference>
<name>A0A1X6PHQ7_PORUM</name>
<dbReference type="Gene3D" id="2.40.50.120">
    <property type="match status" value="1"/>
</dbReference>
<feature type="disulfide bond" evidence="4">
    <location>
        <begin position="33"/>
        <end position="128"/>
    </location>
</feature>
<dbReference type="PROSITE" id="PS51257">
    <property type="entry name" value="PROKAR_LIPOPROTEIN"/>
    <property type="match status" value="1"/>
</dbReference>
<dbReference type="SUPFAM" id="SSF50242">
    <property type="entry name" value="TIMP-like"/>
    <property type="match status" value="1"/>
</dbReference>
<feature type="disulfide bond" evidence="4">
    <location>
        <begin position="31"/>
        <end position="100"/>
    </location>
</feature>
<evidence type="ECO:0000256" key="3">
    <source>
        <dbReference type="PIRSR" id="PIRSR601820-1"/>
    </source>
</evidence>
<feature type="binding site" evidence="3">
    <location>
        <position position="31"/>
    </location>
    <ligand>
        <name>Zn(2+)</name>
        <dbReference type="ChEBI" id="CHEBI:29105"/>
        <note>ligand shared with metalloproteinase partner</note>
    </ligand>
</feature>
<evidence type="ECO:0000256" key="5">
    <source>
        <dbReference type="SAM" id="SignalP"/>
    </source>
</evidence>
<dbReference type="InterPro" id="IPR001820">
    <property type="entry name" value="TIMP"/>
</dbReference>
<keyword evidence="5" id="KW-0732">Signal</keyword>
<dbReference type="OrthoDB" id="6059111at2759"/>
<evidence type="ECO:0000256" key="2">
    <source>
        <dbReference type="ARBA" id="ARBA00022525"/>
    </source>
</evidence>
<organism evidence="6 7">
    <name type="scientific">Porphyra umbilicalis</name>
    <name type="common">Purple laver</name>
    <name type="synonym">Red alga</name>
    <dbReference type="NCBI Taxonomy" id="2786"/>
    <lineage>
        <taxon>Eukaryota</taxon>
        <taxon>Rhodophyta</taxon>
        <taxon>Bangiophyceae</taxon>
        <taxon>Bangiales</taxon>
        <taxon>Bangiaceae</taxon>
        <taxon>Porphyra</taxon>
    </lineage>
</organism>
<evidence type="ECO:0000256" key="4">
    <source>
        <dbReference type="PIRSR" id="PIRSR601820-3"/>
    </source>
</evidence>
<gene>
    <name evidence="6" type="ORF">BU14_0052s0040</name>
</gene>
<protein>
    <recommendedName>
        <fullName evidence="8">NTR domain-containing protein</fullName>
    </recommendedName>
</protein>
<keyword evidence="7" id="KW-1185">Reference proteome</keyword>
<keyword evidence="4" id="KW-1015">Disulfide bond</keyword>
<dbReference type="AlphaFoldDB" id="A0A1X6PHQ7"/>
<keyword evidence="2" id="KW-0964">Secreted</keyword>
<evidence type="ECO:0000313" key="7">
    <source>
        <dbReference type="Proteomes" id="UP000218209"/>
    </source>
</evidence>
<evidence type="ECO:0008006" key="8">
    <source>
        <dbReference type="Google" id="ProtNLM"/>
    </source>
</evidence>
<keyword evidence="3" id="KW-0479">Metal-binding</keyword>
<feature type="chain" id="PRO_5012507622" description="NTR domain-containing protein" evidence="5">
    <location>
        <begin position="26"/>
        <end position="158"/>
    </location>
</feature>
<reference evidence="6 7" key="1">
    <citation type="submission" date="2017-03" db="EMBL/GenBank/DDBJ databases">
        <title>WGS assembly of Porphyra umbilicalis.</title>
        <authorList>
            <person name="Brawley S.H."/>
            <person name="Blouin N.A."/>
            <person name="Ficko-Blean E."/>
            <person name="Wheeler G.L."/>
            <person name="Lohr M."/>
            <person name="Goodson H.V."/>
            <person name="Jenkins J.W."/>
            <person name="Blaby-Haas C.E."/>
            <person name="Helliwell K.E."/>
            <person name="Chan C."/>
            <person name="Marriage T."/>
            <person name="Bhattacharya D."/>
            <person name="Klein A.S."/>
            <person name="Badis Y."/>
            <person name="Brodie J."/>
            <person name="Cao Y."/>
            <person name="Collen J."/>
            <person name="Dittami S.M."/>
            <person name="Gachon C.M."/>
            <person name="Green B.R."/>
            <person name="Karpowicz S."/>
            <person name="Kim J.W."/>
            <person name="Kudahl U."/>
            <person name="Lin S."/>
            <person name="Michel G."/>
            <person name="Mittag M."/>
            <person name="Olson B.J."/>
            <person name="Pangilinan J."/>
            <person name="Peng Y."/>
            <person name="Qiu H."/>
            <person name="Shu S."/>
            <person name="Singer J.T."/>
            <person name="Smith A.G."/>
            <person name="Sprecher B.N."/>
            <person name="Wagner V."/>
            <person name="Wang W."/>
            <person name="Wang Z.-Y."/>
            <person name="Yan J."/>
            <person name="Yarish C."/>
            <person name="Zoeuner-Riek S."/>
            <person name="Zhuang Y."/>
            <person name="Zou Y."/>
            <person name="Lindquist E.A."/>
            <person name="Grimwood J."/>
            <person name="Barry K."/>
            <person name="Rokhsar D.S."/>
            <person name="Schmutz J."/>
            <person name="Stiller J.W."/>
            <person name="Grossman A.R."/>
            <person name="Prochnik S.E."/>
        </authorList>
    </citation>
    <scope>NUCLEOTIDE SEQUENCE [LARGE SCALE GENOMIC DNA]</scope>
    <source>
        <strain evidence="6">4086291</strain>
    </source>
</reference>
<dbReference type="Proteomes" id="UP000218209">
    <property type="component" value="Unassembled WGS sequence"/>
</dbReference>
<comment type="subcellular location">
    <subcellularLocation>
        <location evidence="1">Secreted</location>
    </subcellularLocation>
</comment>
<dbReference type="GO" id="GO:0005576">
    <property type="term" value="C:extracellular region"/>
    <property type="evidence" value="ECO:0007669"/>
    <property type="project" value="UniProtKB-SubCell"/>
</dbReference>
<dbReference type="GO" id="GO:0046872">
    <property type="term" value="F:metal ion binding"/>
    <property type="evidence" value="ECO:0007669"/>
    <property type="project" value="UniProtKB-KW"/>
</dbReference>
<dbReference type="GO" id="GO:0008191">
    <property type="term" value="F:metalloendopeptidase inhibitor activity"/>
    <property type="evidence" value="ECO:0007669"/>
    <property type="project" value="InterPro"/>
</dbReference>
<dbReference type="EMBL" id="KV918775">
    <property type="protein sequence ID" value="OSX80424.1"/>
    <property type="molecule type" value="Genomic_DNA"/>
</dbReference>